<reference evidence="2 3" key="1">
    <citation type="submission" date="2023-06" db="EMBL/GenBank/DDBJ databases">
        <authorList>
            <person name="Oyuntsetseg B."/>
            <person name="Kim S.B."/>
        </authorList>
    </citation>
    <scope>NUCLEOTIDE SEQUENCE [LARGE SCALE GENOMIC DNA]</scope>
    <source>
        <strain evidence="2 3">2-2</strain>
    </source>
</reference>
<dbReference type="PRINTS" id="PR00598">
    <property type="entry name" value="HTHMARR"/>
</dbReference>
<dbReference type="InterPro" id="IPR000835">
    <property type="entry name" value="HTH_MarR-typ"/>
</dbReference>
<dbReference type="Pfam" id="PF01047">
    <property type="entry name" value="MarR"/>
    <property type="match status" value="1"/>
</dbReference>
<evidence type="ECO:0000313" key="2">
    <source>
        <dbReference type="EMBL" id="WIV58060.1"/>
    </source>
</evidence>
<dbReference type="EMBL" id="CP127173">
    <property type="protein sequence ID" value="WIV58060.1"/>
    <property type="molecule type" value="Genomic_DNA"/>
</dbReference>
<dbReference type="Gene3D" id="1.10.10.10">
    <property type="entry name" value="Winged helix-like DNA-binding domain superfamily/Winged helix DNA-binding domain"/>
    <property type="match status" value="1"/>
</dbReference>
<keyword evidence="3" id="KW-1185">Reference proteome</keyword>
<gene>
    <name evidence="2" type="ORF">QP939_05145</name>
</gene>
<evidence type="ECO:0000313" key="3">
    <source>
        <dbReference type="Proteomes" id="UP001227101"/>
    </source>
</evidence>
<protein>
    <submittedName>
        <fullName evidence="2">MarR family transcriptional regulator</fullName>
    </submittedName>
</protein>
<dbReference type="InterPro" id="IPR036388">
    <property type="entry name" value="WH-like_DNA-bd_sf"/>
</dbReference>
<proteinExistence type="predicted"/>
<organism evidence="2 3">
    <name type="scientific">Amycolatopsis nalaikhensis</name>
    <dbReference type="NCBI Taxonomy" id="715472"/>
    <lineage>
        <taxon>Bacteria</taxon>
        <taxon>Bacillati</taxon>
        <taxon>Actinomycetota</taxon>
        <taxon>Actinomycetes</taxon>
        <taxon>Pseudonocardiales</taxon>
        <taxon>Pseudonocardiaceae</taxon>
        <taxon>Amycolatopsis</taxon>
    </lineage>
</organism>
<dbReference type="PROSITE" id="PS50995">
    <property type="entry name" value="HTH_MARR_2"/>
    <property type="match status" value="1"/>
</dbReference>
<sequence length="141" mass="15396">MSAEKTAAAATAWAEMLAFVTGQDRLRALRLELDLGVGKAELLMKLAEAPMTLREIAQVAEVDPSAATVAVDRLEHRGLVRRQPHPDDKRRRLVHLTDEGARAAEAAKRILTDPPAALTALNTKDTAALARIFRALNAERR</sequence>
<dbReference type="Proteomes" id="UP001227101">
    <property type="component" value="Chromosome"/>
</dbReference>
<dbReference type="RefSeq" id="WP_285455385.1">
    <property type="nucleotide sequence ID" value="NZ_CP127173.1"/>
</dbReference>
<dbReference type="PANTHER" id="PTHR33164:SF99">
    <property type="entry name" value="MARR FAMILY REGULATORY PROTEIN"/>
    <property type="match status" value="1"/>
</dbReference>
<dbReference type="InterPro" id="IPR039422">
    <property type="entry name" value="MarR/SlyA-like"/>
</dbReference>
<name>A0ABY8XRD7_9PSEU</name>
<dbReference type="SMART" id="SM00347">
    <property type="entry name" value="HTH_MARR"/>
    <property type="match status" value="1"/>
</dbReference>
<evidence type="ECO:0000259" key="1">
    <source>
        <dbReference type="PROSITE" id="PS50995"/>
    </source>
</evidence>
<accession>A0ABY8XRD7</accession>
<feature type="domain" description="HTH marR-type" evidence="1">
    <location>
        <begin position="1"/>
        <end position="138"/>
    </location>
</feature>
<dbReference type="SUPFAM" id="SSF46785">
    <property type="entry name" value="Winged helix' DNA-binding domain"/>
    <property type="match status" value="1"/>
</dbReference>
<dbReference type="InterPro" id="IPR036390">
    <property type="entry name" value="WH_DNA-bd_sf"/>
</dbReference>
<dbReference type="PANTHER" id="PTHR33164">
    <property type="entry name" value="TRANSCRIPTIONAL REGULATOR, MARR FAMILY"/>
    <property type="match status" value="1"/>
</dbReference>